<dbReference type="PANTHER" id="PTHR43884">
    <property type="entry name" value="ACYL-COA DEHYDROGENASE"/>
    <property type="match status" value="1"/>
</dbReference>
<dbReference type="Proteomes" id="UP001300745">
    <property type="component" value="Unassembled WGS sequence"/>
</dbReference>
<proteinExistence type="predicted"/>
<evidence type="ECO:0000259" key="4">
    <source>
        <dbReference type="Pfam" id="PF00441"/>
    </source>
</evidence>
<dbReference type="InterPro" id="IPR009075">
    <property type="entry name" value="AcylCo_DH/oxidase_C"/>
</dbReference>
<gene>
    <name evidence="5" type="ORF">ORI27_29620</name>
</gene>
<comment type="caution">
    <text evidence="5">The sequence shown here is derived from an EMBL/GenBank/DDBJ whole genome shotgun (WGS) entry which is preliminary data.</text>
</comment>
<keyword evidence="1" id="KW-0285">Flavoprotein</keyword>
<evidence type="ECO:0000256" key="2">
    <source>
        <dbReference type="ARBA" id="ARBA00022827"/>
    </source>
</evidence>
<name>A0ABT3SNV7_9MYCO</name>
<sequence length="306" mass="32198">MATEVGFEDVLVEDSAVAAVFFEEFGRIGLANRLADLVVAHTLAIAGSDAPSMSYPIPGGEVPSLRADGGLDVDLMARCGGRGERAGTLLVLCGEDVVLIPTAGLERSSAPGFDIAGDWIRLRGNVSLQDSDIRVRNGATFARPVVRAALASELCGIAQKINELAVEHVTSRHQFGKALGSFQSVRHRLAETHVAIQAARPVIESVWLCVASTARQDDMAALAMAAKALAGRAFEIASASANQVCGGMGLSWEHPLHTWVRRGSALNALYGRPNELSADLGRALARGCTLPAPDPLVDDDCQSPPK</sequence>
<evidence type="ECO:0000313" key="6">
    <source>
        <dbReference type="Proteomes" id="UP001300745"/>
    </source>
</evidence>
<dbReference type="Pfam" id="PF00441">
    <property type="entry name" value="Acyl-CoA_dh_1"/>
    <property type="match status" value="1"/>
</dbReference>
<feature type="domain" description="Acyl-CoA dehydrogenase/oxidase C-terminal" evidence="4">
    <location>
        <begin position="147"/>
        <end position="268"/>
    </location>
</feature>
<accession>A0ABT3SNV7</accession>
<dbReference type="InterPro" id="IPR036250">
    <property type="entry name" value="AcylCo_DH-like_C"/>
</dbReference>
<dbReference type="Gene3D" id="1.20.140.10">
    <property type="entry name" value="Butyryl-CoA Dehydrogenase, subunit A, domain 3"/>
    <property type="match status" value="1"/>
</dbReference>
<dbReference type="RefSeq" id="WP_266000727.1">
    <property type="nucleotide sequence ID" value="NZ_JAPJDN010000049.1"/>
</dbReference>
<evidence type="ECO:0000256" key="1">
    <source>
        <dbReference type="ARBA" id="ARBA00022630"/>
    </source>
</evidence>
<protein>
    <submittedName>
        <fullName evidence="5">Acyl-CoA dehydrogenase family protein</fullName>
    </submittedName>
</protein>
<evidence type="ECO:0000313" key="5">
    <source>
        <dbReference type="EMBL" id="MCX2940858.1"/>
    </source>
</evidence>
<reference evidence="5 6" key="1">
    <citation type="submission" date="2022-11" db="EMBL/GenBank/DDBJ databases">
        <title>Mycobacterium sp. nov.</title>
        <authorList>
            <person name="Papic B."/>
            <person name="Spicic S."/>
            <person name="Duvnjak S."/>
        </authorList>
    </citation>
    <scope>NUCLEOTIDE SEQUENCE [LARGE SCALE GENOMIC DNA]</scope>
    <source>
        <strain evidence="5 6">CVI_P4</strain>
    </source>
</reference>
<organism evidence="5 6">
    <name type="scientific">Mycobacterium pinniadriaticum</name>
    <dbReference type="NCBI Taxonomy" id="2994102"/>
    <lineage>
        <taxon>Bacteria</taxon>
        <taxon>Bacillati</taxon>
        <taxon>Actinomycetota</taxon>
        <taxon>Actinomycetes</taxon>
        <taxon>Mycobacteriales</taxon>
        <taxon>Mycobacteriaceae</taxon>
        <taxon>Mycobacterium</taxon>
    </lineage>
</organism>
<evidence type="ECO:0000256" key="3">
    <source>
        <dbReference type="ARBA" id="ARBA00023002"/>
    </source>
</evidence>
<keyword evidence="6" id="KW-1185">Reference proteome</keyword>
<keyword evidence="2" id="KW-0274">FAD</keyword>
<dbReference type="PANTHER" id="PTHR43884:SF20">
    <property type="entry name" value="ACYL-COA DEHYDROGENASE FADE28"/>
    <property type="match status" value="1"/>
</dbReference>
<keyword evidence="3" id="KW-0560">Oxidoreductase</keyword>
<dbReference type="EMBL" id="JAPJDO010000049">
    <property type="protein sequence ID" value="MCX2940858.1"/>
    <property type="molecule type" value="Genomic_DNA"/>
</dbReference>
<dbReference type="SUPFAM" id="SSF47203">
    <property type="entry name" value="Acyl-CoA dehydrogenase C-terminal domain-like"/>
    <property type="match status" value="1"/>
</dbReference>